<dbReference type="PANTHER" id="PTHR47815:SF1">
    <property type="entry name" value="UNIVERSAL STRESS PROTEIN A FAMILY PROTEIN C25B2.10"/>
    <property type="match status" value="1"/>
</dbReference>
<feature type="region of interest" description="Disordered" evidence="1">
    <location>
        <begin position="306"/>
        <end position="347"/>
    </location>
</feature>
<feature type="compositionally biased region" description="Basic and acidic residues" evidence="1">
    <location>
        <begin position="378"/>
        <end position="391"/>
    </location>
</feature>
<dbReference type="SUPFAM" id="SSF52402">
    <property type="entry name" value="Adenine nucleotide alpha hydrolases-like"/>
    <property type="match status" value="1"/>
</dbReference>
<feature type="compositionally biased region" description="Acidic residues" evidence="1">
    <location>
        <begin position="445"/>
        <end position="458"/>
    </location>
</feature>
<evidence type="ECO:0000313" key="4">
    <source>
        <dbReference type="Proteomes" id="UP000308549"/>
    </source>
</evidence>
<organism evidence="3 4">
    <name type="scientific">Salinomyces thailandicus</name>
    <dbReference type="NCBI Taxonomy" id="706561"/>
    <lineage>
        <taxon>Eukaryota</taxon>
        <taxon>Fungi</taxon>
        <taxon>Dikarya</taxon>
        <taxon>Ascomycota</taxon>
        <taxon>Pezizomycotina</taxon>
        <taxon>Dothideomycetes</taxon>
        <taxon>Dothideomycetidae</taxon>
        <taxon>Mycosphaerellales</taxon>
        <taxon>Teratosphaeriaceae</taxon>
        <taxon>Salinomyces</taxon>
    </lineage>
</organism>
<reference evidence="3 4" key="1">
    <citation type="submission" date="2017-03" db="EMBL/GenBank/DDBJ databases">
        <title>Genomes of endolithic fungi from Antarctica.</title>
        <authorList>
            <person name="Coleine C."/>
            <person name="Masonjones S."/>
            <person name="Stajich J.E."/>
        </authorList>
    </citation>
    <scope>NUCLEOTIDE SEQUENCE [LARGE SCALE GENOMIC DNA]</scope>
    <source>
        <strain evidence="3 4">CCFEE 6315</strain>
    </source>
</reference>
<proteinExistence type="predicted"/>
<dbReference type="Proteomes" id="UP000308549">
    <property type="component" value="Unassembled WGS sequence"/>
</dbReference>
<feature type="region of interest" description="Disordered" evidence="1">
    <location>
        <begin position="378"/>
        <end position="546"/>
    </location>
</feature>
<dbReference type="Gene3D" id="3.40.50.620">
    <property type="entry name" value="HUPs"/>
    <property type="match status" value="1"/>
</dbReference>
<protein>
    <recommendedName>
        <fullName evidence="2">UspA domain-containing protein</fullName>
    </recommendedName>
</protein>
<dbReference type="OrthoDB" id="843225at2759"/>
<feature type="compositionally biased region" description="Low complexity" evidence="1">
    <location>
        <begin position="397"/>
        <end position="406"/>
    </location>
</feature>
<evidence type="ECO:0000313" key="3">
    <source>
        <dbReference type="EMBL" id="TKA22101.1"/>
    </source>
</evidence>
<dbReference type="InterPro" id="IPR006016">
    <property type="entry name" value="UspA"/>
</dbReference>
<feature type="compositionally biased region" description="Basic and acidic residues" evidence="1">
    <location>
        <begin position="459"/>
        <end position="471"/>
    </location>
</feature>
<feature type="compositionally biased region" description="Low complexity" evidence="1">
    <location>
        <begin position="433"/>
        <end position="444"/>
    </location>
</feature>
<comment type="caution">
    <text evidence="3">The sequence shown here is derived from an EMBL/GenBank/DDBJ whole genome shotgun (WGS) entry which is preliminary data.</text>
</comment>
<dbReference type="EMBL" id="NAJL01000085">
    <property type="protein sequence ID" value="TKA22101.1"/>
    <property type="molecule type" value="Genomic_DNA"/>
</dbReference>
<feature type="compositionally biased region" description="Low complexity" evidence="1">
    <location>
        <begin position="534"/>
        <end position="546"/>
    </location>
</feature>
<name>A0A4U0TJT2_9PEZI</name>
<dbReference type="AlphaFoldDB" id="A0A4U0TJT2"/>
<feature type="compositionally biased region" description="Basic and acidic residues" evidence="1">
    <location>
        <begin position="317"/>
        <end position="346"/>
    </location>
</feature>
<dbReference type="Pfam" id="PF00582">
    <property type="entry name" value="Usp"/>
    <property type="match status" value="1"/>
</dbReference>
<feature type="region of interest" description="Disordered" evidence="1">
    <location>
        <begin position="1"/>
        <end position="101"/>
    </location>
</feature>
<dbReference type="CDD" id="cd23659">
    <property type="entry name" value="USP_At3g01520-like"/>
    <property type="match status" value="1"/>
</dbReference>
<feature type="domain" description="UspA" evidence="2">
    <location>
        <begin position="164"/>
        <end position="304"/>
    </location>
</feature>
<feature type="compositionally biased region" description="Low complexity" evidence="1">
    <location>
        <begin position="41"/>
        <end position="55"/>
    </location>
</feature>
<dbReference type="InterPro" id="IPR014729">
    <property type="entry name" value="Rossmann-like_a/b/a_fold"/>
</dbReference>
<feature type="compositionally biased region" description="Basic and acidic residues" evidence="1">
    <location>
        <begin position="65"/>
        <end position="75"/>
    </location>
</feature>
<evidence type="ECO:0000259" key="2">
    <source>
        <dbReference type="Pfam" id="PF00582"/>
    </source>
</evidence>
<feature type="region of interest" description="Disordered" evidence="1">
    <location>
        <begin position="110"/>
        <end position="129"/>
    </location>
</feature>
<evidence type="ECO:0000256" key="1">
    <source>
        <dbReference type="SAM" id="MobiDB-lite"/>
    </source>
</evidence>
<dbReference type="PANTHER" id="PTHR47815">
    <property type="entry name" value="UNIVERSAL STRESS PROTEIN A FAMILY PROTEIN C25B2.10"/>
    <property type="match status" value="1"/>
</dbReference>
<gene>
    <name evidence="3" type="ORF">B0A50_08479</name>
</gene>
<accession>A0A4U0TJT2</accession>
<feature type="compositionally biased region" description="Basic and acidic residues" evidence="1">
    <location>
        <begin position="480"/>
        <end position="503"/>
    </location>
</feature>
<keyword evidence="4" id="KW-1185">Reference proteome</keyword>
<sequence>MASTPSPRSLPAPAPHEHASPFSQATTLLPDRTIPDEPLDAKPAPAPSSTDAAASFIPAWRRPTLPRDDLGDQLRRPSVQFVPQVKKTPGLGSRSSSAKPAGAREVLISHGTGNAQGRRLSSPPPPAQFRPSVSFDTFSNPSASDFSLTLNRKHRDYEYTKRSRTFLCGTDTNEYSDTALEWLIDELVDDGDEVVCLRVVEKDSREAVKWAGGQGEKGYRREAERFLEAIEKKNSDDRAISLVLEFSIGKVHDTIQQMIRIYEPAILVVGTRGRSLTGYHGLLSSGSVSKYCLQYSPVPVIVVRPSSKREAKKRKRLQDPDRQGYRDILDKSEDAPRGRGGHLLDHRNRRSVLGSDLGLLGELGHGDPDEEARKVAEAIGYRPDRRGRSANRDASLTRAASNTSSRSGGGGGGNDTSDFTSPPPGTADVLLKSPDLGTLDSPSPSDDDDDELDALADDDASRLQESLRPEDEAAMLAYERAQDAAREQREEAERRLARGRESSANRGGGTAGRSRSRPRRSHQDDDEEGGGAAVLGLLAQLDRGIK</sequence>